<dbReference type="HAMAP" id="MF_01915">
    <property type="entry name" value="LPS_assembly_LptC"/>
    <property type="match status" value="1"/>
</dbReference>
<keyword evidence="8" id="KW-1185">Reference proteome</keyword>
<dbReference type="PANTHER" id="PTHR37481:SF1">
    <property type="entry name" value="LIPOPOLYSACCHARIDE EXPORT SYSTEM PROTEIN LPTC"/>
    <property type="match status" value="1"/>
</dbReference>
<keyword evidence="1 6" id="KW-1003">Cell membrane</keyword>
<evidence type="ECO:0000256" key="2">
    <source>
        <dbReference type="ARBA" id="ARBA00022519"/>
    </source>
</evidence>
<dbReference type="GO" id="GO:0017089">
    <property type="term" value="F:glycolipid transfer activity"/>
    <property type="evidence" value="ECO:0007669"/>
    <property type="project" value="TreeGrafter"/>
</dbReference>
<dbReference type="Proteomes" id="UP000298325">
    <property type="component" value="Unassembled WGS sequence"/>
</dbReference>
<evidence type="ECO:0000313" key="7">
    <source>
        <dbReference type="EMBL" id="TGN40006.1"/>
    </source>
</evidence>
<evidence type="ECO:0000313" key="8">
    <source>
        <dbReference type="Proteomes" id="UP000298325"/>
    </source>
</evidence>
<dbReference type="GO" id="GO:0030288">
    <property type="term" value="C:outer membrane-bounded periplasmic space"/>
    <property type="evidence" value="ECO:0007669"/>
    <property type="project" value="TreeGrafter"/>
</dbReference>
<dbReference type="NCBIfam" id="TIGR04409">
    <property type="entry name" value="LptC_YrbK"/>
    <property type="match status" value="1"/>
</dbReference>
<evidence type="ECO:0000256" key="3">
    <source>
        <dbReference type="ARBA" id="ARBA00022692"/>
    </source>
</evidence>
<evidence type="ECO:0000256" key="5">
    <source>
        <dbReference type="ARBA" id="ARBA00023136"/>
    </source>
</evidence>
<dbReference type="EMBL" id="SRPF01000002">
    <property type="protein sequence ID" value="TGN40006.1"/>
    <property type="molecule type" value="Genomic_DNA"/>
</dbReference>
<comment type="caution">
    <text evidence="7">The sequence shown here is derived from an EMBL/GenBank/DDBJ whole genome shotgun (WGS) entry which is preliminary data.</text>
</comment>
<keyword evidence="2 6" id="KW-0997">Cell inner membrane</keyword>
<dbReference type="GO" id="GO:0005886">
    <property type="term" value="C:plasma membrane"/>
    <property type="evidence" value="ECO:0007669"/>
    <property type="project" value="UniProtKB-SubCell"/>
</dbReference>
<comment type="subunit">
    <text evidence="6">Component of the lipopolysaccharide transport and assembly complex. Interacts with LptA and the LptBFG transporter complex.</text>
</comment>
<dbReference type="GO" id="GO:0015221">
    <property type="term" value="F:lipopolysaccharide transmembrane transporter activity"/>
    <property type="evidence" value="ECO:0007669"/>
    <property type="project" value="InterPro"/>
</dbReference>
<proteinExistence type="inferred from homology"/>
<dbReference type="InterPro" id="IPR026265">
    <property type="entry name" value="LptC"/>
</dbReference>
<reference evidence="7 8" key="1">
    <citation type="submission" date="2019-04" db="EMBL/GenBank/DDBJ databases">
        <authorList>
            <person name="Park S."/>
            <person name="Yoon J.-H."/>
        </authorList>
    </citation>
    <scope>NUCLEOTIDE SEQUENCE [LARGE SCALE GENOMIC DNA]</scope>
    <source>
        <strain evidence="7 8">HJM-18</strain>
    </source>
</reference>
<evidence type="ECO:0000256" key="4">
    <source>
        <dbReference type="ARBA" id="ARBA00022989"/>
    </source>
</evidence>
<feature type="transmembrane region" description="Helical" evidence="6">
    <location>
        <begin position="12"/>
        <end position="29"/>
    </location>
</feature>
<dbReference type="GO" id="GO:0043165">
    <property type="term" value="P:Gram-negative-bacterium-type cell outer membrane assembly"/>
    <property type="evidence" value="ECO:0007669"/>
    <property type="project" value="UniProtKB-UniRule"/>
</dbReference>
<sequence length="196" mass="21667">MTAGELIRNPRLRTVALLVTIAALMAVLWQSDEPSTPVDAAALRGEAEPDSFVIGGQYLSFSDTGQLASRIRSQRIEQFESDQLTRMEQPRAMLFGEAGNASWEVEAADGEFLEARDLMQLTGDVRIVRLADQRGPMTLTTQALTLNNGEHTIYTDEPVEINDALGITRATGMKVWIDQRILELNAQVEGRYETGN</sequence>
<accession>A0A4Z1C9F4</accession>
<dbReference type="Pfam" id="PF06835">
    <property type="entry name" value="LptC"/>
    <property type="match status" value="1"/>
</dbReference>
<dbReference type="Gene3D" id="2.60.450.10">
    <property type="entry name" value="Lipopolysaccharide (LPS) transport protein A like domain"/>
    <property type="match status" value="1"/>
</dbReference>
<keyword evidence="4 6" id="KW-1133">Transmembrane helix</keyword>
<dbReference type="OrthoDB" id="6194582at2"/>
<evidence type="ECO:0000256" key="6">
    <source>
        <dbReference type="HAMAP-Rule" id="MF_01915"/>
    </source>
</evidence>
<organism evidence="7 8">
    <name type="scientific">Marinobacter confluentis</name>
    <dbReference type="NCBI Taxonomy" id="1697557"/>
    <lineage>
        <taxon>Bacteria</taxon>
        <taxon>Pseudomonadati</taxon>
        <taxon>Pseudomonadota</taxon>
        <taxon>Gammaproteobacteria</taxon>
        <taxon>Pseudomonadales</taxon>
        <taxon>Marinobacteraceae</taxon>
        <taxon>Marinobacter</taxon>
    </lineage>
</organism>
<protein>
    <recommendedName>
        <fullName evidence="6">Lipopolysaccharide export system protein LptC</fullName>
    </recommendedName>
</protein>
<dbReference type="InterPro" id="IPR052363">
    <property type="entry name" value="LPS_export_LptC"/>
</dbReference>
<gene>
    <name evidence="6 7" type="primary">lptC</name>
    <name evidence="7" type="ORF">E5Q11_06845</name>
</gene>
<keyword evidence="3 6" id="KW-0812">Transmembrane</keyword>
<dbReference type="PANTHER" id="PTHR37481">
    <property type="entry name" value="LIPOPOLYSACCHARIDE EXPORT SYSTEM PROTEIN LPTC"/>
    <property type="match status" value="1"/>
</dbReference>
<dbReference type="RefSeq" id="WP_135802670.1">
    <property type="nucleotide sequence ID" value="NZ_SRPF01000002.1"/>
</dbReference>
<keyword evidence="5 6" id="KW-0472">Membrane</keyword>
<dbReference type="AlphaFoldDB" id="A0A4Z1C9F4"/>
<dbReference type="InterPro" id="IPR010664">
    <property type="entry name" value="LipoPS_assembly_LptC-rel"/>
</dbReference>
<comment type="subcellular location">
    <subcellularLocation>
        <location evidence="6">Cell inner membrane</location>
        <topology evidence="6">Single-pass membrane protein</topology>
    </subcellularLocation>
</comment>
<comment type="function">
    <text evidence="6">Involved in the assembly of lipopolysaccharide (LPS). Required for the translocation of LPS from the inner membrane to the outer membrane. Facilitates the transfer of LPS from the inner membrane to the periplasmic protein LptA. Could be a docking site for LptA.</text>
</comment>
<name>A0A4Z1C9F4_9GAMM</name>
<evidence type="ECO:0000256" key="1">
    <source>
        <dbReference type="ARBA" id="ARBA00022475"/>
    </source>
</evidence>
<comment type="similarity">
    <text evidence="6">Belongs to the LptC family.</text>
</comment>